<protein>
    <submittedName>
        <fullName evidence="3">F-box/RNI/FBD-like domain protein</fullName>
    </submittedName>
    <submittedName>
        <fullName evidence="4">Putative F-box domain-containing protein</fullName>
    </submittedName>
</protein>
<dbReference type="PANTHER" id="PTHR31293:SF12">
    <property type="entry name" value="RNI-LIKE SUPERFAMILY PROTEIN"/>
    <property type="match status" value="1"/>
</dbReference>
<dbReference type="EMBL" id="PSQE01000004">
    <property type="protein sequence ID" value="RHN59263.1"/>
    <property type="molecule type" value="Genomic_DNA"/>
</dbReference>
<dbReference type="PANTHER" id="PTHR31293">
    <property type="entry name" value="RNI-LIKE SUPERFAMILY PROTEIN"/>
    <property type="match status" value="1"/>
</dbReference>
<name>G7JEP4_MEDTR</name>
<dbReference type="EMBL" id="CM001220">
    <property type="protein sequence ID" value="AES87346.1"/>
    <property type="molecule type" value="Genomic_DNA"/>
</dbReference>
<evidence type="ECO:0000256" key="1">
    <source>
        <dbReference type="SAM" id="MobiDB-lite"/>
    </source>
</evidence>
<organism evidence="3 6">
    <name type="scientific">Medicago truncatula</name>
    <name type="common">Barrel medic</name>
    <name type="synonym">Medicago tribuloides</name>
    <dbReference type="NCBI Taxonomy" id="3880"/>
    <lineage>
        <taxon>Eukaryota</taxon>
        <taxon>Viridiplantae</taxon>
        <taxon>Streptophyta</taxon>
        <taxon>Embryophyta</taxon>
        <taxon>Tracheophyta</taxon>
        <taxon>Spermatophyta</taxon>
        <taxon>Magnoliopsida</taxon>
        <taxon>eudicotyledons</taxon>
        <taxon>Gunneridae</taxon>
        <taxon>Pentapetalae</taxon>
        <taxon>rosids</taxon>
        <taxon>fabids</taxon>
        <taxon>Fabales</taxon>
        <taxon>Fabaceae</taxon>
        <taxon>Papilionoideae</taxon>
        <taxon>50 kb inversion clade</taxon>
        <taxon>NPAAA clade</taxon>
        <taxon>Hologalegina</taxon>
        <taxon>IRL clade</taxon>
        <taxon>Trifolieae</taxon>
        <taxon>Medicago</taxon>
    </lineage>
</organism>
<evidence type="ECO:0000313" key="5">
    <source>
        <dbReference type="EnsemblPlants" id="AES87346"/>
    </source>
</evidence>
<dbReference type="InterPro" id="IPR053781">
    <property type="entry name" value="F-box_AtFBL13-like"/>
</dbReference>
<accession>G7JEP4</accession>
<dbReference type="InterPro" id="IPR001810">
    <property type="entry name" value="F-box_dom"/>
</dbReference>
<keyword evidence="6" id="KW-1185">Reference proteome</keyword>
<dbReference type="Pfam" id="PF00646">
    <property type="entry name" value="F-box"/>
    <property type="match status" value="1"/>
</dbReference>
<dbReference type="OrthoDB" id="1434883at2759"/>
<dbReference type="SUPFAM" id="SSF81383">
    <property type="entry name" value="F-box domain"/>
    <property type="match status" value="1"/>
</dbReference>
<dbReference type="Proteomes" id="UP000265566">
    <property type="component" value="Chromosome 4"/>
</dbReference>
<dbReference type="EnsemblPlants" id="AES87346">
    <property type="protein sequence ID" value="AES87346"/>
    <property type="gene ID" value="MTR_4g024720"/>
</dbReference>
<evidence type="ECO:0000313" key="3">
    <source>
        <dbReference type="EMBL" id="AES87346.1"/>
    </source>
</evidence>
<feature type="region of interest" description="Disordered" evidence="1">
    <location>
        <begin position="1"/>
        <end position="20"/>
    </location>
</feature>
<dbReference type="KEGG" id="mtr:11419946"/>
<dbReference type="Gramene" id="rna21267">
    <property type="protein sequence ID" value="RHN59263.1"/>
    <property type="gene ID" value="gene21267"/>
</dbReference>
<dbReference type="CDD" id="cd22160">
    <property type="entry name" value="F-box_AtFBL13-like"/>
    <property type="match status" value="1"/>
</dbReference>
<evidence type="ECO:0000259" key="2">
    <source>
        <dbReference type="PROSITE" id="PS50181"/>
    </source>
</evidence>
<gene>
    <name evidence="5" type="primary">11419946</name>
    <name evidence="3" type="ordered locus">MTR_4g024720</name>
    <name evidence="4" type="ORF">MtrunA17_Chr4g0011351</name>
</gene>
<dbReference type="Proteomes" id="UP000002051">
    <property type="component" value="Chromosome 4"/>
</dbReference>
<reference evidence="7" key="4">
    <citation type="journal article" date="2018" name="Nat. Plants">
        <title>Whole-genome landscape of Medicago truncatula symbiotic genes.</title>
        <authorList>
            <person name="Pecrix Y."/>
            <person name="Staton S.E."/>
            <person name="Sallet E."/>
            <person name="Lelandais-Briere C."/>
            <person name="Moreau S."/>
            <person name="Carrere S."/>
            <person name="Blein T."/>
            <person name="Jardinaud M.F."/>
            <person name="Latrasse D."/>
            <person name="Zouine M."/>
            <person name="Zahm M."/>
            <person name="Kreplak J."/>
            <person name="Mayjonade B."/>
            <person name="Satge C."/>
            <person name="Perez M."/>
            <person name="Cauet S."/>
            <person name="Marande W."/>
            <person name="Chantry-Darmon C."/>
            <person name="Lopez-Roques C."/>
            <person name="Bouchez O."/>
            <person name="Berard A."/>
            <person name="Debelle F."/>
            <person name="Munos S."/>
            <person name="Bendahmane A."/>
            <person name="Berges H."/>
            <person name="Niebel A."/>
            <person name="Buitink J."/>
            <person name="Frugier F."/>
            <person name="Benhamed M."/>
            <person name="Crespi M."/>
            <person name="Gouzy J."/>
            <person name="Gamas P."/>
        </authorList>
    </citation>
    <scope>NUCLEOTIDE SEQUENCE [LARGE SCALE GENOMIC DNA]</scope>
    <source>
        <strain evidence="7">cv. Jemalong A17</strain>
    </source>
</reference>
<proteinExistence type="predicted"/>
<dbReference type="STRING" id="3880.G7JEP4"/>
<reference evidence="5" key="3">
    <citation type="submission" date="2015-04" db="UniProtKB">
        <authorList>
            <consortium name="EnsemblPlants"/>
        </authorList>
    </citation>
    <scope>IDENTIFICATION</scope>
    <source>
        <strain evidence="5">cv. Jemalong A17</strain>
    </source>
</reference>
<dbReference type="AlphaFoldDB" id="G7JEP4"/>
<evidence type="ECO:0000313" key="7">
    <source>
        <dbReference type="Proteomes" id="UP000265566"/>
    </source>
</evidence>
<feature type="domain" description="F-box" evidence="2">
    <location>
        <begin position="16"/>
        <end position="64"/>
    </location>
</feature>
<feature type="compositionally biased region" description="Basic and acidic residues" evidence="1">
    <location>
        <begin position="10"/>
        <end position="19"/>
    </location>
</feature>
<dbReference type="PROSITE" id="PS50181">
    <property type="entry name" value="FBOX"/>
    <property type="match status" value="1"/>
</dbReference>
<sequence length="208" mass="24306">MVESNSKRQKASEENDDRISSLPDDVLNHILSYLPIKTTVATGRLSRQWQHLWKHLHVLDFNEYDDYHRSDNRKEQLRRFVVLVNNVLHRNRHGIRKMRLTCAHSLVDDDNFRSHTVDTWVRSVIGPQLEELELDLDLFSDDFDEPLDGPDFDEPLDGTDFKLPLSLFTCPNLVSLRHVLLFFIASFSFLNVKCHCGKIESYTCTSHL</sequence>
<reference evidence="3 6" key="2">
    <citation type="journal article" date="2014" name="BMC Genomics">
        <title>An improved genome release (version Mt4.0) for the model legume Medicago truncatula.</title>
        <authorList>
            <person name="Tang H."/>
            <person name="Krishnakumar V."/>
            <person name="Bidwell S."/>
            <person name="Rosen B."/>
            <person name="Chan A."/>
            <person name="Zhou S."/>
            <person name="Gentzbittel L."/>
            <person name="Childs K.L."/>
            <person name="Yandell M."/>
            <person name="Gundlach H."/>
            <person name="Mayer K.F."/>
            <person name="Schwartz D.C."/>
            <person name="Town C.D."/>
        </authorList>
    </citation>
    <scope>GENOME REANNOTATION</scope>
    <source>
        <strain evidence="5 6">cv. Jemalong A17</strain>
    </source>
</reference>
<evidence type="ECO:0000313" key="6">
    <source>
        <dbReference type="Proteomes" id="UP000002051"/>
    </source>
</evidence>
<dbReference type="HOGENOM" id="CLU_1322657_0_0_1"/>
<evidence type="ECO:0000313" key="4">
    <source>
        <dbReference type="EMBL" id="RHN59263.1"/>
    </source>
</evidence>
<dbReference type="Gene3D" id="1.20.1280.50">
    <property type="match status" value="1"/>
</dbReference>
<dbReference type="InterPro" id="IPR036047">
    <property type="entry name" value="F-box-like_dom_sf"/>
</dbReference>
<reference evidence="3 6" key="1">
    <citation type="journal article" date="2011" name="Nature">
        <title>The Medicago genome provides insight into the evolution of rhizobial symbioses.</title>
        <authorList>
            <person name="Young N.D."/>
            <person name="Debelle F."/>
            <person name="Oldroyd G.E."/>
            <person name="Geurts R."/>
            <person name="Cannon S.B."/>
            <person name="Udvardi M.K."/>
            <person name="Benedito V.A."/>
            <person name="Mayer K.F."/>
            <person name="Gouzy J."/>
            <person name="Schoof H."/>
            <person name="Van de Peer Y."/>
            <person name="Proost S."/>
            <person name="Cook D.R."/>
            <person name="Meyers B.C."/>
            <person name="Spannagl M."/>
            <person name="Cheung F."/>
            <person name="De Mita S."/>
            <person name="Krishnakumar V."/>
            <person name="Gundlach H."/>
            <person name="Zhou S."/>
            <person name="Mudge J."/>
            <person name="Bharti A.K."/>
            <person name="Murray J.D."/>
            <person name="Naoumkina M.A."/>
            <person name="Rosen B."/>
            <person name="Silverstein K.A."/>
            <person name="Tang H."/>
            <person name="Rombauts S."/>
            <person name="Zhao P.X."/>
            <person name="Zhou P."/>
            <person name="Barbe V."/>
            <person name="Bardou P."/>
            <person name="Bechner M."/>
            <person name="Bellec A."/>
            <person name="Berger A."/>
            <person name="Berges H."/>
            <person name="Bidwell S."/>
            <person name="Bisseling T."/>
            <person name="Choisne N."/>
            <person name="Couloux A."/>
            <person name="Denny R."/>
            <person name="Deshpande S."/>
            <person name="Dai X."/>
            <person name="Doyle J.J."/>
            <person name="Dudez A.M."/>
            <person name="Farmer A.D."/>
            <person name="Fouteau S."/>
            <person name="Franken C."/>
            <person name="Gibelin C."/>
            <person name="Gish J."/>
            <person name="Goldstein S."/>
            <person name="Gonzalez A.J."/>
            <person name="Green P.J."/>
            <person name="Hallab A."/>
            <person name="Hartog M."/>
            <person name="Hua A."/>
            <person name="Humphray S.J."/>
            <person name="Jeong D.H."/>
            <person name="Jing Y."/>
            <person name="Jocker A."/>
            <person name="Kenton S.M."/>
            <person name="Kim D.J."/>
            <person name="Klee K."/>
            <person name="Lai H."/>
            <person name="Lang C."/>
            <person name="Lin S."/>
            <person name="Macmil S.L."/>
            <person name="Magdelenat G."/>
            <person name="Matthews L."/>
            <person name="McCorrison J."/>
            <person name="Monaghan E.L."/>
            <person name="Mun J.H."/>
            <person name="Najar F.Z."/>
            <person name="Nicholson C."/>
            <person name="Noirot C."/>
            <person name="O'Bleness M."/>
            <person name="Paule C.R."/>
            <person name="Poulain J."/>
            <person name="Prion F."/>
            <person name="Qin B."/>
            <person name="Qu C."/>
            <person name="Retzel E.F."/>
            <person name="Riddle C."/>
            <person name="Sallet E."/>
            <person name="Samain S."/>
            <person name="Samson N."/>
            <person name="Sanders I."/>
            <person name="Saurat O."/>
            <person name="Scarpelli C."/>
            <person name="Schiex T."/>
            <person name="Segurens B."/>
            <person name="Severin A.J."/>
            <person name="Sherrier D.J."/>
            <person name="Shi R."/>
            <person name="Sims S."/>
            <person name="Singer S.R."/>
            <person name="Sinharoy S."/>
            <person name="Sterck L."/>
            <person name="Viollet A."/>
            <person name="Wang B.B."/>
            <person name="Wang K."/>
            <person name="Wang M."/>
            <person name="Wang X."/>
            <person name="Warfsmann J."/>
            <person name="Weissenbach J."/>
            <person name="White D.D."/>
            <person name="White J.D."/>
            <person name="Wiley G.B."/>
            <person name="Wincker P."/>
            <person name="Xing Y."/>
            <person name="Yang L."/>
            <person name="Yao Z."/>
            <person name="Ying F."/>
            <person name="Zhai J."/>
            <person name="Zhou L."/>
            <person name="Zuber A."/>
            <person name="Denarie J."/>
            <person name="Dixon R.A."/>
            <person name="May G.D."/>
            <person name="Schwartz D.C."/>
            <person name="Rogers J."/>
            <person name="Quetier F."/>
            <person name="Town C.D."/>
            <person name="Roe B.A."/>
        </authorList>
    </citation>
    <scope>NUCLEOTIDE SEQUENCE [LARGE SCALE GENOMIC DNA]</scope>
    <source>
        <strain evidence="3">A17</strain>
        <strain evidence="5 6">cv. Jemalong A17</strain>
    </source>
</reference>
<dbReference type="PaxDb" id="3880-AES87346"/>
<dbReference type="SMART" id="SM00256">
    <property type="entry name" value="FBOX"/>
    <property type="match status" value="1"/>
</dbReference>
<reference evidence="4" key="5">
    <citation type="journal article" date="2018" name="Nat. Plants">
        <title>Whole-genome landscape of Medicago truncatula symbiotic genes.</title>
        <authorList>
            <person name="Pecrix Y."/>
            <person name="Gamas P."/>
            <person name="Carrere S."/>
        </authorList>
    </citation>
    <scope>NUCLEOTIDE SEQUENCE</scope>
    <source>
        <tissue evidence="4">Leaves</tissue>
    </source>
</reference>
<dbReference type="InterPro" id="IPR055294">
    <property type="entry name" value="FBL60-like"/>
</dbReference>